<gene>
    <name evidence="2" type="ORF">ADUPG1_011805</name>
</gene>
<evidence type="ECO:0000256" key="1">
    <source>
        <dbReference type="SAM" id="Phobius"/>
    </source>
</evidence>
<feature type="transmembrane region" description="Helical" evidence="1">
    <location>
        <begin position="396"/>
        <end position="419"/>
    </location>
</feature>
<organism evidence="2 3">
    <name type="scientific">Aduncisulcus paluster</name>
    <dbReference type="NCBI Taxonomy" id="2918883"/>
    <lineage>
        <taxon>Eukaryota</taxon>
        <taxon>Metamonada</taxon>
        <taxon>Carpediemonas-like organisms</taxon>
        <taxon>Aduncisulcus</taxon>
    </lineage>
</organism>
<feature type="non-terminal residue" evidence="2">
    <location>
        <position position="789"/>
    </location>
</feature>
<evidence type="ECO:0000313" key="2">
    <source>
        <dbReference type="EMBL" id="GKT21001.1"/>
    </source>
</evidence>
<accession>A0ABQ5JX74</accession>
<reference evidence="2" key="1">
    <citation type="submission" date="2022-03" db="EMBL/GenBank/DDBJ databases">
        <title>Draft genome sequence of Aduncisulcus paluster, a free-living microaerophilic Fornicata.</title>
        <authorList>
            <person name="Yuyama I."/>
            <person name="Kume K."/>
            <person name="Tamura T."/>
            <person name="Inagaki Y."/>
            <person name="Hashimoto T."/>
        </authorList>
    </citation>
    <scope>NUCLEOTIDE SEQUENCE</scope>
    <source>
        <strain evidence="2">NY0171</strain>
    </source>
</reference>
<keyword evidence="1" id="KW-1133">Transmembrane helix</keyword>
<feature type="transmembrane region" description="Helical" evidence="1">
    <location>
        <begin position="60"/>
        <end position="83"/>
    </location>
</feature>
<evidence type="ECO:0000313" key="3">
    <source>
        <dbReference type="Proteomes" id="UP001057375"/>
    </source>
</evidence>
<comment type="caution">
    <text evidence="2">The sequence shown here is derived from an EMBL/GenBank/DDBJ whole genome shotgun (WGS) entry which is preliminary data.</text>
</comment>
<name>A0ABQ5JX74_9EUKA</name>
<evidence type="ECO:0008006" key="4">
    <source>
        <dbReference type="Google" id="ProtNLM"/>
    </source>
</evidence>
<sequence>MSHESGIPLTAGSKGEVTGRLMLPLKSSRRPGGGMTDKRAGKSVIEQVRNLSNTSGIKKYTLYTLSLSLVTVVVYVVTFILLFQVKAVSTTFNAVTSLVSSTLNHSLSSTLSLSHSIQLLTAISVMDNDGSSLIDDQEYNSHDTSSLSTIAILEGVLAQLHGSAAAGFYVLLTQLDLCGGENATKTLVVTEDVSNISSGLNNVLDAISDIEYVLYPPFASSTEPPSTISDTDLYTLTSQAASVVAGLANELDDFSNSGILEGPLVDLFSTTSLDVLSYSNTDASAASSAGVSVRMSASSFLSEFFSSIHGIGASLSVLALELHDNTADPIDKNVILDGVLGSASMVKISGYYIDDIADIIIHSQSLFIQGNSSLVKDIQWKSNELMLEYSMHRIRIFFIFSLVCNVVSIIVECLVMYIVSMGVGFAGRIHTGIITNLANLPTIWQKYILLSVGKRLNADTEGKEEKEEEEVYNMSHPILKQKPRSLTEKSRGKHSGMYIIMFGIFAVTAIVLPFIIISLKARGSGQGMLLSSAVAYGSLSSVLDSGVSATNNSLWGFLIEIKNVQDDASVGAPLDTLILDTDILATTYDWKGFSNYSDNFTPLLIQSSSATDLSDLQDLVSFLAYGNSSLLELDVDMDNWTGVSLKHTPNMFDTLFKLRCSRNTTQYSGITPPASILDRGIIEPISSSLLCDEDTASFVETVAQDIESMKNVHGVSDVIDGVYRQQVQILSQEVSDSLAAPYSLPPIAYSANEGLHFLLHGDVFQPWKALSTSNQNDFVPFFDSINQYL</sequence>
<dbReference type="Proteomes" id="UP001057375">
    <property type="component" value="Unassembled WGS sequence"/>
</dbReference>
<keyword evidence="1" id="KW-0812">Transmembrane</keyword>
<feature type="transmembrane region" description="Helical" evidence="1">
    <location>
        <begin position="496"/>
        <end position="519"/>
    </location>
</feature>
<protein>
    <recommendedName>
        <fullName evidence="4">Plasma membrane fusion protein PRM1</fullName>
    </recommendedName>
</protein>
<keyword evidence="3" id="KW-1185">Reference proteome</keyword>
<keyword evidence="1" id="KW-0472">Membrane</keyword>
<proteinExistence type="predicted"/>
<feature type="non-terminal residue" evidence="2">
    <location>
        <position position="1"/>
    </location>
</feature>
<dbReference type="EMBL" id="BQXS01012282">
    <property type="protein sequence ID" value="GKT21001.1"/>
    <property type="molecule type" value="Genomic_DNA"/>
</dbReference>